<evidence type="ECO:0000256" key="2">
    <source>
        <dbReference type="SAM" id="SignalP"/>
    </source>
</evidence>
<evidence type="ECO:0000256" key="1">
    <source>
        <dbReference type="SAM" id="MobiDB-lite"/>
    </source>
</evidence>
<accession>A0A087GUX3</accession>
<evidence type="ECO:0008006" key="5">
    <source>
        <dbReference type="Google" id="ProtNLM"/>
    </source>
</evidence>
<feature type="compositionally biased region" description="Basic residues" evidence="1">
    <location>
        <begin position="49"/>
        <end position="61"/>
    </location>
</feature>
<proteinExistence type="predicted"/>
<feature type="signal peptide" evidence="2">
    <location>
        <begin position="1"/>
        <end position="26"/>
    </location>
</feature>
<organism evidence="3 4">
    <name type="scientific">Arabis alpina</name>
    <name type="common">Alpine rock-cress</name>
    <dbReference type="NCBI Taxonomy" id="50452"/>
    <lineage>
        <taxon>Eukaryota</taxon>
        <taxon>Viridiplantae</taxon>
        <taxon>Streptophyta</taxon>
        <taxon>Embryophyta</taxon>
        <taxon>Tracheophyta</taxon>
        <taxon>Spermatophyta</taxon>
        <taxon>Magnoliopsida</taxon>
        <taxon>eudicotyledons</taxon>
        <taxon>Gunneridae</taxon>
        <taxon>Pentapetalae</taxon>
        <taxon>rosids</taxon>
        <taxon>malvids</taxon>
        <taxon>Brassicales</taxon>
        <taxon>Brassicaceae</taxon>
        <taxon>Arabideae</taxon>
        <taxon>Arabis</taxon>
    </lineage>
</organism>
<reference evidence="4" key="1">
    <citation type="journal article" date="2015" name="Nat. Plants">
        <title>Genome expansion of Arabis alpina linked with retrotransposition and reduced symmetric DNA methylation.</title>
        <authorList>
            <person name="Willing E.M."/>
            <person name="Rawat V."/>
            <person name="Mandakova T."/>
            <person name="Maumus F."/>
            <person name="James G.V."/>
            <person name="Nordstroem K.J."/>
            <person name="Becker C."/>
            <person name="Warthmann N."/>
            <person name="Chica C."/>
            <person name="Szarzynska B."/>
            <person name="Zytnicki M."/>
            <person name="Albani M.C."/>
            <person name="Kiefer C."/>
            <person name="Bergonzi S."/>
            <person name="Castaings L."/>
            <person name="Mateos J.L."/>
            <person name="Berns M.C."/>
            <person name="Bujdoso N."/>
            <person name="Piofczyk T."/>
            <person name="de Lorenzo L."/>
            <person name="Barrero-Sicilia C."/>
            <person name="Mateos I."/>
            <person name="Piednoel M."/>
            <person name="Hagmann J."/>
            <person name="Chen-Min-Tao R."/>
            <person name="Iglesias-Fernandez R."/>
            <person name="Schuster S.C."/>
            <person name="Alonso-Blanco C."/>
            <person name="Roudier F."/>
            <person name="Carbonero P."/>
            <person name="Paz-Ares J."/>
            <person name="Davis S.J."/>
            <person name="Pecinka A."/>
            <person name="Quesneville H."/>
            <person name="Colot V."/>
            <person name="Lysak M.A."/>
            <person name="Weigel D."/>
            <person name="Coupland G."/>
            <person name="Schneeberger K."/>
        </authorList>
    </citation>
    <scope>NUCLEOTIDE SEQUENCE [LARGE SCALE GENOMIC DNA]</scope>
    <source>
        <strain evidence="4">cv. Pajares</strain>
    </source>
</reference>
<dbReference type="Pfam" id="PF07172">
    <property type="entry name" value="GRP"/>
    <property type="match status" value="1"/>
</dbReference>
<name>A0A087GUX3_ARAAL</name>
<sequence length="79" mass="7902">MASKTLILLAVFAFLLVVSEIAVASGTVNSENKETVQPDGYGGGVPKGGFKKGRGGRRGHGGRGGGGHGAEADQTQPGH</sequence>
<protein>
    <recommendedName>
        <fullName evidence="5">Glycine-rich protein</fullName>
    </recommendedName>
</protein>
<evidence type="ECO:0000313" key="4">
    <source>
        <dbReference type="Proteomes" id="UP000029120"/>
    </source>
</evidence>
<evidence type="ECO:0000313" key="3">
    <source>
        <dbReference type="EMBL" id="KFK33675.1"/>
    </source>
</evidence>
<dbReference type="Gramene" id="KFK33675">
    <property type="protein sequence ID" value="KFK33675"/>
    <property type="gene ID" value="AALP_AA5G045200"/>
</dbReference>
<dbReference type="EMBL" id="CM002873">
    <property type="protein sequence ID" value="KFK33675.1"/>
    <property type="molecule type" value="Genomic_DNA"/>
</dbReference>
<keyword evidence="4" id="KW-1185">Reference proteome</keyword>
<gene>
    <name evidence="3" type="ordered locus">AALP_Aa5g045200</name>
</gene>
<dbReference type="InterPro" id="IPR010800">
    <property type="entry name" value="GRP"/>
</dbReference>
<feature type="region of interest" description="Disordered" evidence="1">
    <location>
        <begin position="27"/>
        <end position="79"/>
    </location>
</feature>
<dbReference type="Proteomes" id="UP000029120">
    <property type="component" value="Chromosome 5"/>
</dbReference>
<dbReference type="AlphaFoldDB" id="A0A087GUX3"/>
<feature type="chain" id="PRO_5001822477" description="Glycine-rich protein" evidence="2">
    <location>
        <begin position="27"/>
        <end position="79"/>
    </location>
</feature>
<keyword evidence="2" id="KW-0732">Signal</keyword>